<comment type="similarity">
    <text evidence="1">Belongs to the peptidase A24 family.</text>
</comment>
<feature type="transmembrane region" description="Helical" evidence="2">
    <location>
        <begin position="84"/>
        <end position="103"/>
    </location>
</feature>
<dbReference type="PANTHER" id="PTHR30487">
    <property type="entry name" value="TYPE 4 PREPILIN-LIKE PROTEINS LEADER PEPTIDE-PROCESSING ENZYME"/>
    <property type="match status" value="1"/>
</dbReference>
<feature type="domain" description="Prepilin type IV endopeptidase peptidase" evidence="3">
    <location>
        <begin position="38"/>
        <end position="141"/>
    </location>
</feature>
<comment type="caution">
    <text evidence="4">The sequence shown here is derived from an EMBL/GenBank/DDBJ whole genome shotgun (WGS) entry which is preliminary data.</text>
</comment>
<gene>
    <name evidence="4" type="ORF">H9797_07250</name>
</gene>
<sequence>MRKYGAKEGAFMAAAFLALAVLGAMTSCSLGEAVYFLAVLALLFSAALYDGVHGRIPTIVPVALSALSFGAALFACGPLPSERVFGFCFGLFVPLLVRVLWLHSRREEGLGMGDIKLLAALGLLCGVGVVAVLILGSVFFAVESLVLRQRELPFAPALCLAAAGVLLL</sequence>
<evidence type="ECO:0000259" key="3">
    <source>
        <dbReference type="Pfam" id="PF01478"/>
    </source>
</evidence>
<accession>A0A9D2KGV8</accession>
<dbReference type="EC" id="3.4.23.43" evidence="4"/>
<dbReference type="Gene3D" id="1.20.120.1220">
    <property type="match status" value="1"/>
</dbReference>
<protein>
    <submittedName>
        <fullName evidence="4">Prepilin peptidase</fullName>
        <ecNumber evidence="4">3.4.23.43</ecNumber>
    </submittedName>
</protein>
<keyword evidence="2" id="KW-0812">Transmembrane</keyword>
<dbReference type="GO" id="GO:0004190">
    <property type="term" value="F:aspartic-type endopeptidase activity"/>
    <property type="evidence" value="ECO:0007669"/>
    <property type="project" value="UniProtKB-EC"/>
</dbReference>
<proteinExistence type="inferred from homology"/>
<feature type="transmembrane region" description="Helical" evidence="2">
    <location>
        <begin position="115"/>
        <end position="140"/>
    </location>
</feature>
<organism evidence="4 5">
    <name type="scientific">Candidatus Gallimonas gallistercoris</name>
    <dbReference type="NCBI Taxonomy" id="2838602"/>
    <lineage>
        <taxon>Bacteria</taxon>
        <taxon>Bacillati</taxon>
        <taxon>Bacillota</taxon>
        <taxon>Clostridia</taxon>
        <taxon>Candidatus Gallimonas</taxon>
    </lineage>
</organism>
<dbReference type="Pfam" id="PF01478">
    <property type="entry name" value="Peptidase_A24"/>
    <property type="match status" value="1"/>
</dbReference>
<evidence type="ECO:0000256" key="1">
    <source>
        <dbReference type="ARBA" id="ARBA00005801"/>
    </source>
</evidence>
<reference evidence="4" key="1">
    <citation type="journal article" date="2021" name="PeerJ">
        <title>Extensive microbial diversity within the chicken gut microbiome revealed by metagenomics and culture.</title>
        <authorList>
            <person name="Gilroy R."/>
            <person name="Ravi A."/>
            <person name="Getino M."/>
            <person name="Pursley I."/>
            <person name="Horton D.L."/>
            <person name="Alikhan N.F."/>
            <person name="Baker D."/>
            <person name="Gharbi K."/>
            <person name="Hall N."/>
            <person name="Watson M."/>
            <person name="Adriaenssens E.M."/>
            <person name="Foster-Nyarko E."/>
            <person name="Jarju S."/>
            <person name="Secka A."/>
            <person name="Antonio M."/>
            <person name="Oren A."/>
            <person name="Chaudhuri R.R."/>
            <person name="La Ragione R."/>
            <person name="Hildebrand F."/>
            <person name="Pallen M.J."/>
        </authorList>
    </citation>
    <scope>NUCLEOTIDE SEQUENCE</scope>
    <source>
        <strain evidence="4">CHK156-179</strain>
    </source>
</reference>
<dbReference type="InterPro" id="IPR000045">
    <property type="entry name" value="Prepilin_IV_endopep_pep"/>
</dbReference>
<dbReference type="InterPro" id="IPR050882">
    <property type="entry name" value="Prepilin_peptidase/N-MTase"/>
</dbReference>
<dbReference type="GO" id="GO:0006465">
    <property type="term" value="P:signal peptide processing"/>
    <property type="evidence" value="ECO:0007669"/>
    <property type="project" value="TreeGrafter"/>
</dbReference>
<name>A0A9D2KGV8_9FIRM</name>
<feature type="transmembrane region" description="Helical" evidence="2">
    <location>
        <begin position="59"/>
        <end position="78"/>
    </location>
</feature>
<keyword evidence="2" id="KW-1133">Transmembrane helix</keyword>
<keyword evidence="4" id="KW-0378">Hydrolase</keyword>
<dbReference type="GO" id="GO:0005886">
    <property type="term" value="C:plasma membrane"/>
    <property type="evidence" value="ECO:0007669"/>
    <property type="project" value="TreeGrafter"/>
</dbReference>
<dbReference type="PANTHER" id="PTHR30487:SF0">
    <property type="entry name" value="PREPILIN LEADER PEPTIDASE_N-METHYLTRANSFERASE-RELATED"/>
    <property type="match status" value="1"/>
</dbReference>
<evidence type="ECO:0000256" key="2">
    <source>
        <dbReference type="SAM" id="Phobius"/>
    </source>
</evidence>
<evidence type="ECO:0000313" key="4">
    <source>
        <dbReference type="EMBL" id="HJA03152.1"/>
    </source>
</evidence>
<dbReference type="PROSITE" id="PS51257">
    <property type="entry name" value="PROKAR_LIPOPROTEIN"/>
    <property type="match status" value="1"/>
</dbReference>
<evidence type="ECO:0000313" key="5">
    <source>
        <dbReference type="Proteomes" id="UP000824221"/>
    </source>
</evidence>
<dbReference type="Proteomes" id="UP000824221">
    <property type="component" value="Unassembled WGS sequence"/>
</dbReference>
<keyword evidence="2" id="KW-0472">Membrane</keyword>
<reference evidence="4" key="2">
    <citation type="submission" date="2021-04" db="EMBL/GenBank/DDBJ databases">
        <authorList>
            <person name="Gilroy R."/>
        </authorList>
    </citation>
    <scope>NUCLEOTIDE SEQUENCE</scope>
    <source>
        <strain evidence="4">CHK156-179</strain>
    </source>
</reference>
<dbReference type="EMBL" id="DXAJ01000107">
    <property type="protein sequence ID" value="HJA03152.1"/>
    <property type="molecule type" value="Genomic_DNA"/>
</dbReference>
<dbReference type="AlphaFoldDB" id="A0A9D2KGV8"/>